<dbReference type="AlphaFoldDB" id="A0A834SNJ4"/>
<evidence type="ECO:0000313" key="2">
    <source>
        <dbReference type="Proteomes" id="UP000634136"/>
    </source>
</evidence>
<gene>
    <name evidence="1" type="ORF">G2W53_038081</name>
</gene>
<comment type="caution">
    <text evidence="1">The sequence shown here is derived from an EMBL/GenBank/DDBJ whole genome shotgun (WGS) entry which is preliminary data.</text>
</comment>
<name>A0A834SNJ4_9FABA</name>
<reference evidence="1" key="1">
    <citation type="submission" date="2020-09" db="EMBL/GenBank/DDBJ databases">
        <title>Genome-Enabled Discovery of Anthraquinone Biosynthesis in Senna tora.</title>
        <authorList>
            <person name="Kang S.-H."/>
            <person name="Pandey R.P."/>
            <person name="Lee C.-M."/>
            <person name="Sim J.-S."/>
            <person name="Jeong J.-T."/>
            <person name="Choi B.-S."/>
            <person name="Jung M."/>
            <person name="Ginzburg D."/>
            <person name="Zhao K."/>
            <person name="Won S.Y."/>
            <person name="Oh T.-J."/>
            <person name="Yu Y."/>
            <person name="Kim N.-H."/>
            <person name="Lee O.R."/>
            <person name="Lee T.-H."/>
            <person name="Bashyal P."/>
            <person name="Kim T.-S."/>
            <person name="Lee W.-H."/>
            <person name="Kawkins C."/>
            <person name="Kim C.-K."/>
            <person name="Kim J.S."/>
            <person name="Ahn B.O."/>
            <person name="Rhee S.Y."/>
            <person name="Sohng J.K."/>
        </authorList>
    </citation>
    <scope>NUCLEOTIDE SEQUENCE</scope>
    <source>
        <tissue evidence="1">Leaf</tissue>
    </source>
</reference>
<keyword evidence="2" id="KW-1185">Reference proteome</keyword>
<dbReference type="EMBL" id="JAAIUW010000012">
    <property type="protein sequence ID" value="KAF7805920.1"/>
    <property type="molecule type" value="Genomic_DNA"/>
</dbReference>
<sequence length="35" mass="3879">MLGGVGFRAVEAIIKEVGEDGEWWTQDCCDCDCDQ</sequence>
<protein>
    <submittedName>
        <fullName evidence="1">Uncharacterized protein</fullName>
    </submittedName>
</protein>
<dbReference type="Proteomes" id="UP000634136">
    <property type="component" value="Unassembled WGS sequence"/>
</dbReference>
<accession>A0A834SNJ4</accession>
<organism evidence="1 2">
    <name type="scientific">Senna tora</name>
    <dbReference type="NCBI Taxonomy" id="362788"/>
    <lineage>
        <taxon>Eukaryota</taxon>
        <taxon>Viridiplantae</taxon>
        <taxon>Streptophyta</taxon>
        <taxon>Embryophyta</taxon>
        <taxon>Tracheophyta</taxon>
        <taxon>Spermatophyta</taxon>
        <taxon>Magnoliopsida</taxon>
        <taxon>eudicotyledons</taxon>
        <taxon>Gunneridae</taxon>
        <taxon>Pentapetalae</taxon>
        <taxon>rosids</taxon>
        <taxon>fabids</taxon>
        <taxon>Fabales</taxon>
        <taxon>Fabaceae</taxon>
        <taxon>Caesalpinioideae</taxon>
        <taxon>Cassia clade</taxon>
        <taxon>Senna</taxon>
    </lineage>
</organism>
<evidence type="ECO:0000313" key="1">
    <source>
        <dbReference type="EMBL" id="KAF7805920.1"/>
    </source>
</evidence>
<proteinExistence type="predicted"/>